<feature type="transmembrane region" description="Helical" evidence="1">
    <location>
        <begin position="99"/>
        <end position="119"/>
    </location>
</feature>
<dbReference type="EMBL" id="JAUSSU010000012">
    <property type="protein sequence ID" value="MDQ0115670.1"/>
    <property type="molecule type" value="Genomic_DNA"/>
</dbReference>
<feature type="transmembrane region" description="Helical" evidence="1">
    <location>
        <begin position="36"/>
        <end position="54"/>
    </location>
</feature>
<evidence type="ECO:0000313" key="2">
    <source>
        <dbReference type="EMBL" id="MDQ0115670.1"/>
    </source>
</evidence>
<dbReference type="RefSeq" id="WP_307476341.1">
    <property type="nucleotide sequence ID" value="NZ_JAUSST010000009.1"/>
</dbReference>
<comment type="caution">
    <text evidence="2">The sequence shown here is derived from an EMBL/GenBank/DDBJ whole genome shotgun (WGS) entry which is preliminary data.</text>
</comment>
<dbReference type="Pfam" id="PF10990">
    <property type="entry name" value="DUF2809"/>
    <property type="match status" value="1"/>
</dbReference>
<dbReference type="InterPro" id="IPR021257">
    <property type="entry name" value="DUF2809"/>
</dbReference>
<dbReference type="Proteomes" id="UP001229346">
    <property type="component" value="Unassembled WGS sequence"/>
</dbReference>
<accession>A0ABT9U7P6</accession>
<gene>
    <name evidence="2" type="ORF">J2T15_005137</name>
</gene>
<keyword evidence="1" id="KW-0812">Transmembrane</keyword>
<sequence length="129" mass="14403">MMKARLYYMAAILLIVASGLGVRMYSEALPPFVADHFGDALWACMIYCSVRCLWVNKPVSWAIVISIGICFAIEFSQLYQANWINAIRHTTLGGLVLGHGFLFIDLIRYSAGIMLAAIVDVMKRLSPRT</sequence>
<keyword evidence="1" id="KW-0472">Membrane</keyword>
<protein>
    <recommendedName>
        <fullName evidence="4">DUF2809 domain-containing protein</fullName>
    </recommendedName>
</protein>
<evidence type="ECO:0008006" key="4">
    <source>
        <dbReference type="Google" id="ProtNLM"/>
    </source>
</evidence>
<name>A0ABT9U7P6_PAEHA</name>
<evidence type="ECO:0000313" key="3">
    <source>
        <dbReference type="Proteomes" id="UP001229346"/>
    </source>
</evidence>
<evidence type="ECO:0000256" key="1">
    <source>
        <dbReference type="SAM" id="Phobius"/>
    </source>
</evidence>
<proteinExistence type="predicted"/>
<reference evidence="2 3" key="1">
    <citation type="submission" date="2023-07" db="EMBL/GenBank/DDBJ databases">
        <title>Sorghum-associated microbial communities from plants grown in Nebraska, USA.</title>
        <authorList>
            <person name="Schachtman D."/>
        </authorList>
    </citation>
    <scope>NUCLEOTIDE SEQUENCE [LARGE SCALE GENOMIC DNA]</scope>
    <source>
        <strain evidence="2 3">CC482</strain>
    </source>
</reference>
<feature type="transmembrane region" description="Helical" evidence="1">
    <location>
        <begin position="61"/>
        <end position="79"/>
    </location>
</feature>
<organism evidence="2 3">
    <name type="scientific">Paenibacillus harenae</name>
    <dbReference type="NCBI Taxonomy" id="306543"/>
    <lineage>
        <taxon>Bacteria</taxon>
        <taxon>Bacillati</taxon>
        <taxon>Bacillota</taxon>
        <taxon>Bacilli</taxon>
        <taxon>Bacillales</taxon>
        <taxon>Paenibacillaceae</taxon>
        <taxon>Paenibacillus</taxon>
    </lineage>
</organism>
<keyword evidence="1" id="KW-1133">Transmembrane helix</keyword>
<keyword evidence="3" id="KW-1185">Reference proteome</keyword>